<evidence type="ECO:0000259" key="1">
    <source>
        <dbReference type="Pfam" id="PF06812"/>
    </source>
</evidence>
<proteinExistence type="predicted"/>
<dbReference type="InterPro" id="IPR017740">
    <property type="entry name" value="TssA-like"/>
</dbReference>
<evidence type="ECO:0000313" key="3">
    <source>
        <dbReference type="Proteomes" id="UP000575898"/>
    </source>
</evidence>
<dbReference type="PANTHER" id="PTHR37951:SF1">
    <property type="entry name" value="TYPE VI SECRETION SYSTEM COMPONENT TSSA1"/>
    <property type="match status" value="1"/>
</dbReference>
<dbReference type="Proteomes" id="UP000575898">
    <property type="component" value="Unassembled WGS sequence"/>
</dbReference>
<organism evidence="2 3">
    <name type="scientific">Chitinivorax tropicus</name>
    <dbReference type="NCBI Taxonomy" id="714531"/>
    <lineage>
        <taxon>Bacteria</taxon>
        <taxon>Pseudomonadati</taxon>
        <taxon>Pseudomonadota</taxon>
        <taxon>Betaproteobacteria</taxon>
        <taxon>Chitinivorax</taxon>
    </lineage>
</organism>
<dbReference type="RefSeq" id="WP_184041340.1">
    <property type="nucleotide sequence ID" value="NZ_JACHHY010000021.1"/>
</dbReference>
<dbReference type="Pfam" id="PF06812">
    <property type="entry name" value="ImpA_N"/>
    <property type="match status" value="1"/>
</dbReference>
<keyword evidence="3" id="KW-1185">Reference proteome</keyword>
<sequence length="358" mass="39899">MDKLLSPISDSAPCGEDMSFSAEFDQIKEARRDDDPSLAQGEWVADVKRADWDQVCRICEDVLTQHTKDLRVASWYVEALAKTQGFAGLAKGCDVLRELQDRYWDQLHPQPEDGDLELRIGTLTYFVSQLVDLIRTMPLCQAPQGRFSLADHESAMAFQAQLDKDPDLRDAIPAGKYTLEQVQEAQRATPTAFYQKLIDGFREAKQSWQLLANSIDQHLGIDGPSFGALEDMFDKVGNLLTRITRNAGVGLPTTPAAEQTTLATASGAPDMSAMQPAYHAMPPQGSWQQGQIMSREQAIKMLEAVAEYFRRTEPHSPVTYLAQKAADWGNMPLHEWLQEVVKDGSTLSQVQELLGIRS</sequence>
<dbReference type="InterPro" id="IPR010657">
    <property type="entry name" value="ImpA_N"/>
</dbReference>
<reference evidence="2 3" key="1">
    <citation type="submission" date="2020-08" db="EMBL/GenBank/DDBJ databases">
        <title>Genomic Encyclopedia of Type Strains, Phase IV (KMG-IV): sequencing the most valuable type-strain genomes for metagenomic binning, comparative biology and taxonomic classification.</title>
        <authorList>
            <person name="Goeker M."/>
        </authorList>
    </citation>
    <scope>NUCLEOTIDE SEQUENCE [LARGE SCALE GENOMIC DNA]</scope>
    <source>
        <strain evidence="2 3">DSM 27165</strain>
    </source>
</reference>
<dbReference type="EMBL" id="JACHHY010000021">
    <property type="protein sequence ID" value="MBB5019921.1"/>
    <property type="molecule type" value="Genomic_DNA"/>
</dbReference>
<name>A0A840MXN9_9PROT</name>
<gene>
    <name evidence="2" type="ORF">HNQ59_003229</name>
</gene>
<protein>
    <submittedName>
        <fullName evidence="2">Type VI secretion system protein ImpA</fullName>
    </submittedName>
</protein>
<dbReference type="PANTHER" id="PTHR37951">
    <property type="entry name" value="CYTOPLASMIC PROTEIN-RELATED"/>
    <property type="match status" value="1"/>
</dbReference>
<evidence type="ECO:0000313" key="2">
    <source>
        <dbReference type="EMBL" id="MBB5019921.1"/>
    </source>
</evidence>
<comment type="caution">
    <text evidence="2">The sequence shown here is derived from an EMBL/GenBank/DDBJ whole genome shotgun (WGS) entry which is preliminary data.</text>
</comment>
<feature type="domain" description="ImpA N-terminal" evidence="1">
    <location>
        <begin position="5"/>
        <end position="125"/>
    </location>
</feature>
<accession>A0A840MXN9</accession>
<dbReference type="AlphaFoldDB" id="A0A840MXN9"/>
<dbReference type="NCBIfam" id="TIGR03363">
    <property type="entry name" value="VI_chp_8"/>
    <property type="match status" value="1"/>
</dbReference>